<dbReference type="PANTHER" id="PTHR22888:SF10">
    <property type="entry name" value="CYTOCHROME C OXIDASE SUBUNIT 2"/>
    <property type="match status" value="1"/>
</dbReference>
<evidence type="ECO:0000256" key="10">
    <source>
        <dbReference type="ARBA" id="ARBA00023004"/>
    </source>
</evidence>
<dbReference type="InterPro" id="IPR045187">
    <property type="entry name" value="CcO_II"/>
</dbReference>
<dbReference type="Pfam" id="PF00034">
    <property type="entry name" value="Cytochrom_C"/>
    <property type="match status" value="1"/>
</dbReference>
<dbReference type="InterPro" id="IPR036257">
    <property type="entry name" value="Cyt_c_oxidase_su2_TM_sf"/>
</dbReference>
<keyword evidence="10 15" id="KW-0408">Iron</keyword>
<dbReference type="PROSITE" id="PS00078">
    <property type="entry name" value="COX2"/>
    <property type="match status" value="1"/>
</dbReference>
<evidence type="ECO:0000256" key="1">
    <source>
        <dbReference type="ARBA" id="ARBA00004141"/>
    </source>
</evidence>
<evidence type="ECO:0000256" key="4">
    <source>
        <dbReference type="ARBA" id="ARBA00022660"/>
    </source>
</evidence>
<keyword evidence="8 16" id="KW-0249">Electron transport</keyword>
<dbReference type="PROSITE" id="PS51257">
    <property type="entry name" value="PROKAR_LIPOPROTEIN"/>
    <property type="match status" value="1"/>
</dbReference>
<evidence type="ECO:0000256" key="14">
    <source>
        <dbReference type="ARBA" id="ARBA00047816"/>
    </source>
</evidence>
<comment type="cofactor">
    <cofactor evidence="17">
        <name>Cu cation</name>
        <dbReference type="ChEBI" id="CHEBI:23378"/>
    </cofactor>
    <text evidence="17">Binds a copper A center.</text>
</comment>
<evidence type="ECO:0000256" key="13">
    <source>
        <dbReference type="ARBA" id="ARBA00024688"/>
    </source>
</evidence>
<dbReference type="SUPFAM" id="SSF81464">
    <property type="entry name" value="Cytochrome c oxidase subunit II-like, transmembrane region"/>
    <property type="match status" value="1"/>
</dbReference>
<dbReference type="InterPro" id="IPR011759">
    <property type="entry name" value="Cyt_c_oxidase_su2_TM_dom"/>
</dbReference>
<keyword evidence="7" id="KW-1278">Translocase</keyword>
<dbReference type="Pfam" id="PF02790">
    <property type="entry name" value="COX2_TM"/>
    <property type="match status" value="1"/>
</dbReference>
<evidence type="ECO:0000313" key="23">
    <source>
        <dbReference type="Proteomes" id="UP001310386"/>
    </source>
</evidence>
<comment type="catalytic activity">
    <reaction evidence="14 17">
        <text>4 Fe(II)-[cytochrome c] + O2 + 8 H(+)(in) = 4 Fe(III)-[cytochrome c] + 2 H2O + 4 H(+)(out)</text>
        <dbReference type="Rhea" id="RHEA:11436"/>
        <dbReference type="Rhea" id="RHEA-COMP:10350"/>
        <dbReference type="Rhea" id="RHEA-COMP:14399"/>
        <dbReference type="ChEBI" id="CHEBI:15377"/>
        <dbReference type="ChEBI" id="CHEBI:15378"/>
        <dbReference type="ChEBI" id="CHEBI:15379"/>
        <dbReference type="ChEBI" id="CHEBI:29033"/>
        <dbReference type="ChEBI" id="CHEBI:29034"/>
        <dbReference type="EC" id="7.1.1.9"/>
    </reaction>
</comment>
<dbReference type="PROSITE" id="PS50857">
    <property type="entry name" value="COX2_CUA"/>
    <property type="match status" value="1"/>
</dbReference>
<dbReference type="NCBIfam" id="TIGR02866">
    <property type="entry name" value="CoxB"/>
    <property type="match status" value="1"/>
</dbReference>
<gene>
    <name evidence="22" type="primary">coxB</name>
    <name evidence="22" type="ORF">VF724_11585</name>
</gene>
<keyword evidence="15" id="KW-0349">Heme</keyword>
<reference evidence="22" key="1">
    <citation type="submission" date="2023-12" db="EMBL/GenBank/DDBJ databases">
        <title>Fervidustalea candida gen. nov., sp. nov., a novel member of the family Paenibacillaceae isolated from a geothermal area.</title>
        <authorList>
            <person name="Li W.-J."/>
            <person name="Jiao J.-Y."/>
            <person name="Chen Y."/>
        </authorList>
    </citation>
    <scope>NUCLEOTIDE SEQUENCE</scope>
    <source>
        <strain evidence="22">SYSU GA230002</strain>
    </source>
</reference>
<dbReference type="PROSITE" id="PS51007">
    <property type="entry name" value="CYTC"/>
    <property type="match status" value="1"/>
</dbReference>
<feature type="domain" description="Cytochrome c" evidence="21">
    <location>
        <begin position="241"/>
        <end position="328"/>
    </location>
</feature>
<sequence length="328" mass="36929">MSRWKFIWRLTPLFAVLALLLSGCQGAFNPQGSNAKDQLWLIELAFFIMILVLVVVFGIFFYVIIRFRKRKGQTGYPKQVEGSHKLEVIWTVIPFILLMILAIPTVLLTFHFAQNANNDKDALHIKVTAHQFWWEFEYPDLGIRTAEDLVIPVGKKISVELTSADVLHSFWIPELAGKMDTNPGMVNKMFFNADKEGVYKGKCAELCGSSHALMDFKVVAKSEADFNAWAKQIKQPAAISADAAKGEEIFKNKCLQCHAVTPDQRGFGPNLAGFANRNTVAGFRPNEPEWISKWLTDPQAVKPGTLMPNVGLNQQEVSELVKYLQELK</sequence>
<name>A0ABU5ZJD9_9BACL</name>
<dbReference type="Gene3D" id="2.60.40.420">
    <property type="entry name" value="Cupredoxins - blue copper proteins"/>
    <property type="match status" value="1"/>
</dbReference>
<keyword evidence="9 18" id="KW-1133">Transmembrane helix</keyword>
<evidence type="ECO:0000256" key="8">
    <source>
        <dbReference type="ARBA" id="ARBA00022982"/>
    </source>
</evidence>
<evidence type="ECO:0000256" key="3">
    <source>
        <dbReference type="ARBA" id="ARBA00022448"/>
    </source>
</evidence>
<dbReference type="RefSeq" id="WP_371754423.1">
    <property type="nucleotide sequence ID" value="NZ_JAYJLD010000015.1"/>
</dbReference>
<dbReference type="CDD" id="cd04213">
    <property type="entry name" value="CuRO_CcO_Caa3_II"/>
    <property type="match status" value="1"/>
</dbReference>
<keyword evidence="5 16" id="KW-0812">Transmembrane</keyword>
<dbReference type="PRINTS" id="PR01166">
    <property type="entry name" value="CYCOXIDASEII"/>
</dbReference>
<feature type="transmembrane region" description="Helical" evidence="18">
    <location>
        <begin position="42"/>
        <end position="65"/>
    </location>
</feature>
<accession>A0ABU5ZJD9</accession>
<evidence type="ECO:0000313" key="22">
    <source>
        <dbReference type="EMBL" id="MEB3102303.1"/>
    </source>
</evidence>
<evidence type="ECO:0000256" key="2">
    <source>
        <dbReference type="ARBA" id="ARBA00007866"/>
    </source>
</evidence>
<keyword evidence="4 16" id="KW-0679">Respiratory chain</keyword>
<dbReference type="PANTHER" id="PTHR22888">
    <property type="entry name" value="CYTOCHROME C OXIDASE, SUBUNIT II"/>
    <property type="match status" value="1"/>
</dbReference>
<evidence type="ECO:0000259" key="19">
    <source>
        <dbReference type="PROSITE" id="PS50857"/>
    </source>
</evidence>
<keyword evidence="3 16" id="KW-0813">Transport</keyword>
<evidence type="ECO:0000256" key="17">
    <source>
        <dbReference type="RuleBase" id="RU004024"/>
    </source>
</evidence>
<evidence type="ECO:0000256" key="18">
    <source>
        <dbReference type="SAM" id="Phobius"/>
    </source>
</evidence>
<comment type="subcellular location">
    <subcellularLocation>
        <location evidence="16">Cell membrane</location>
        <topology evidence="16">Multi-pass membrane protein</topology>
    </subcellularLocation>
    <subcellularLocation>
        <location evidence="1">Membrane</location>
        <topology evidence="1">Multi-pass membrane protein</topology>
    </subcellularLocation>
</comment>
<feature type="domain" description="Cytochrome oxidase subunit II copper A binding" evidence="19">
    <location>
        <begin position="120"/>
        <end position="232"/>
    </location>
</feature>
<evidence type="ECO:0000256" key="7">
    <source>
        <dbReference type="ARBA" id="ARBA00022967"/>
    </source>
</evidence>
<dbReference type="EMBL" id="JAYJLD010000015">
    <property type="protein sequence ID" value="MEB3102303.1"/>
    <property type="molecule type" value="Genomic_DNA"/>
</dbReference>
<feature type="domain" description="Cytochrome oxidase subunit II transmembrane region profile" evidence="20">
    <location>
        <begin position="19"/>
        <end position="116"/>
    </location>
</feature>
<dbReference type="InterPro" id="IPR008972">
    <property type="entry name" value="Cupredoxin"/>
</dbReference>
<dbReference type="InterPro" id="IPR001505">
    <property type="entry name" value="Copper_CuA"/>
</dbReference>
<dbReference type="InterPro" id="IPR009056">
    <property type="entry name" value="Cyt_c-like_dom"/>
</dbReference>
<evidence type="ECO:0000259" key="20">
    <source>
        <dbReference type="PROSITE" id="PS50999"/>
    </source>
</evidence>
<dbReference type="PROSITE" id="PS50999">
    <property type="entry name" value="COX2_TM"/>
    <property type="match status" value="1"/>
</dbReference>
<evidence type="ECO:0000256" key="12">
    <source>
        <dbReference type="ARBA" id="ARBA00023136"/>
    </source>
</evidence>
<evidence type="ECO:0000256" key="11">
    <source>
        <dbReference type="ARBA" id="ARBA00023008"/>
    </source>
</evidence>
<keyword evidence="12 18" id="KW-0472">Membrane</keyword>
<organism evidence="22 23">
    <name type="scientific">Ferviditalea candida</name>
    <dbReference type="NCBI Taxonomy" id="3108399"/>
    <lineage>
        <taxon>Bacteria</taxon>
        <taxon>Bacillati</taxon>
        <taxon>Bacillota</taxon>
        <taxon>Bacilli</taxon>
        <taxon>Bacillales</taxon>
        <taxon>Paenibacillaceae</taxon>
        <taxon>Ferviditalea</taxon>
    </lineage>
</organism>
<dbReference type="SUPFAM" id="SSF49503">
    <property type="entry name" value="Cupredoxins"/>
    <property type="match status" value="1"/>
</dbReference>
<dbReference type="InterPro" id="IPR014222">
    <property type="entry name" value="Cyt_c_oxidase_su2"/>
</dbReference>
<comment type="caution">
    <text evidence="22">The sequence shown here is derived from an EMBL/GenBank/DDBJ whole genome shotgun (WGS) entry which is preliminary data.</text>
</comment>
<dbReference type="InterPro" id="IPR034236">
    <property type="entry name" value="CuRO_CcO_Caa3_II"/>
</dbReference>
<comment type="similarity">
    <text evidence="2 16">Belongs to the cytochrome c oxidase subunit 2 family.</text>
</comment>
<evidence type="ECO:0000256" key="5">
    <source>
        <dbReference type="ARBA" id="ARBA00022692"/>
    </source>
</evidence>
<dbReference type="Gene3D" id="1.10.287.90">
    <property type="match status" value="1"/>
</dbReference>
<evidence type="ECO:0000256" key="15">
    <source>
        <dbReference type="PROSITE-ProRule" id="PRU00433"/>
    </source>
</evidence>
<evidence type="ECO:0000256" key="9">
    <source>
        <dbReference type="ARBA" id="ARBA00022989"/>
    </source>
</evidence>
<keyword evidence="23" id="KW-1185">Reference proteome</keyword>
<comment type="function">
    <text evidence="13 17">Subunits I and II form the functional core of the enzyme complex. Electrons originating in cytochrome c are transferred via heme a and Cu(A) to the binuclear center formed by heme a3 and Cu(B).</text>
</comment>
<proteinExistence type="inferred from homology"/>
<evidence type="ECO:0000259" key="21">
    <source>
        <dbReference type="PROSITE" id="PS51007"/>
    </source>
</evidence>
<evidence type="ECO:0000256" key="16">
    <source>
        <dbReference type="RuleBase" id="RU000456"/>
    </source>
</evidence>
<dbReference type="EC" id="7.1.1.9" evidence="17"/>
<protein>
    <recommendedName>
        <fullName evidence="17">Cytochrome c oxidase subunit 2</fullName>
        <ecNumber evidence="17">7.1.1.9</ecNumber>
    </recommendedName>
</protein>
<dbReference type="InterPro" id="IPR002429">
    <property type="entry name" value="CcO_II-like_C"/>
</dbReference>
<feature type="transmembrane region" description="Helical" evidence="18">
    <location>
        <begin position="86"/>
        <end position="110"/>
    </location>
</feature>
<evidence type="ECO:0000256" key="6">
    <source>
        <dbReference type="ARBA" id="ARBA00022723"/>
    </source>
</evidence>
<keyword evidence="11 17" id="KW-0186">Copper</keyword>
<dbReference type="Proteomes" id="UP001310386">
    <property type="component" value="Unassembled WGS sequence"/>
</dbReference>
<dbReference type="Pfam" id="PF00116">
    <property type="entry name" value="COX2"/>
    <property type="match status" value="1"/>
</dbReference>
<keyword evidence="6 15" id="KW-0479">Metal-binding</keyword>